<accession>A0A2X2TR89</accession>
<dbReference type="Proteomes" id="UP000249891">
    <property type="component" value="Unassembled WGS sequence"/>
</dbReference>
<organism evidence="1 2">
    <name type="scientific">Capnocytophaga ochracea</name>
    <dbReference type="NCBI Taxonomy" id="1018"/>
    <lineage>
        <taxon>Bacteria</taxon>
        <taxon>Pseudomonadati</taxon>
        <taxon>Bacteroidota</taxon>
        <taxon>Flavobacteriia</taxon>
        <taxon>Flavobacteriales</taxon>
        <taxon>Flavobacteriaceae</taxon>
        <taxon>Capnocytophaga</taxon>
    </lineage>
</organism>
<reference evidence="1 2" key="1">
    <citation type="submission" date="2018-06" db="EMBL/GenBank/DDBJ databases">
        <authorList>
            <consortium name="Pathogen Informatics"/>
            <person name="Doyle S."/>
        </authorList>
    </citation>
    <scope>NUCLEOTIDE SEQUENCE [LARGE SCALE GENOMIC DNA]</scope>
    <source>
        <strain evidence="1 2">NCTC11546</strain>
    </source>
</reference>
<gene>
    <name evidence="1" type="ORF">NCTC11546_02314</name>
</gene>
<evidence type="ECO:0000313" key="1">
    <source>
        <dbReference type="EMBL" id="SQA79060.1"/>
    </source>
</evidence>
<evidence type="ECO:0000313" key="2">
    <source>
        <dbReference type="Proteomes" id="UP000249891"/>
    </source>
</evidence>
<protein>
    <submittedName>
        <fullName evidence="1">Uncharacterized protein</fullName>
    </submittedName>
</protein>
<name>A0A2X2TR89_CAPOC</name>
<sequence>MSKNNETMAGLPPYERGYRAMGYLEGMPSLRIVAMEEESISPNEPTEILYQNIENFTQSKASCKSLVITAIDTLPQALSVKEAQYLYIPASLLLENTIRETFIHILTPNDKLRILVDSAHNGFEIIAMLRSLRALAQLPITCLVHSITDYLYALIAQSDDLICDIKNKELASPENQFLIENSLVTKTIDPFFP</sequence>
<dbReference type="RefSeq" id="WP_128091965.1">
    <property type="nucleotide sequence ID" value="NZ_CAJPNJ010000001.1"/>
</dbReference>
<dbReference type="EMBL" id="UARG01000017">
    <property type="protein sequence ID" value="SQA79060.1"/>
    <property type="molecule type" value="Genomic_DNA"/>
</dbReference>
<dbReference type="AlphaFoldDB" id="A0A2X2TR89"/>
<proteinExistence type="predicted"/>